<comment type="catalytic activity">
    <reaction evidence="5 7">
        <text>AMP + ATP = 2 ADP</text>
        <dbReference type="Rhea" id="RHEA:12973"/>
        <dbReference type="ChEBI" id="CHEBI:30616"/>
        <dbReference type="ChEBI" id="CHEBI:456215"/>
        <dbReference type="ChEBI" id="CHEBI:456216"/>
        <dbReference type="EC" id="2.7.4.3"/>
    </reaction>
</comment>
<comment type="function">
    <text evidence="5">Catalyzes the reversible transfer of the terminal phosphate group between ATP and AMP. Plays an important role in cellular energy homeostasis and in adenine nucleotide metabolism.</text>
</comment>
<dbReference type="GO" id="GO:0004017">
    <property type="term" value="F:AMP kinase activity"/>
    <property type="evidence" value="ECO:0007669"/>
    <property type="project" value="UniProtKB-UniRule"/>
</dbReference>
<evidence type="ECO:0000256" key="2">
    <source>
        <dbReference type="ARBA" id="ARBA00022727"/>
    </source>
</evidence>
<feature type="binding site" evidence="5">
    <location>
        <position position="156"/>
    </location>
    <ligand>
        <name>AMP</name>
        <dbReference type="ChEBI" id="CHEBI:456215"/>
    </ligand>
</feature>
<keyword evidence="5" id="KW-0963">Cytoplasm</keyword>
<evidence type="ECO:0000256" key="1">
    <source>
        <dbReference type="ARBA" id="ARBA00022679"/>
    </source>
</evidence>
<accession>A0A1G2L804</accession>
<feature type="binding site" evidence="5">
    <location>
        <position position="167"/>
    </location>
    <ligand>
        <name>AMP</name>
        <dbReference type="ChEBI" id="CHEBI:456215"/>
    </ligand>
</feature>
<comment type="subcellular location">
    <subcellularLocation>
        <location evidence="5 7">Cytoplasm</location>
    </subcellularLocation>
</comment>
<feature type="region of interest" description="NMP" evidence="5">
    <location>
        <begin position="56"/>
        <end position="85"/>
    </location>
</feature>
<evidence type="ECO:0000256" key="5">
    <source>
        <dbReference type="HAMAP-Rule" id="MF_00235"/>
    </source>
</evidence>
<dbReference type="Gene3D" id="3.40.50.300">
    <property type="entry name" value="P-loop containing nucleotide triphosphate hydrolases"/>
    <property type="match status" value="1"/>
</dbReference>
<dbReference type="InterPro" id="IPR027417">
    <property type="entry name" value="P-loop_NTPase"/>
</dbReference>
<dbReference type="EMBL" id="MHQO01000020">
    <property type="protein sequence ID" value="OHA06942.1"/>
    <property type="molecule type" value="Genomic_DNA"/>
</dbReference>
<feature type="binding site" evidence="5">
    <location>
        <begin position="35"/>
        <end position="40"/>
    </location>
    <ligand>
        <name>ATP</name>
        <dbReference type="ChEBI" id="CHEBI:30616"/>
    </ligand>
</feature>
<feature type="binding site" evidence="5">
    <location>
        <position position="154"/>
    </location>
    <ligand>
        <name>ATP</name>
        <dbReference type="ChEBI" id="CHEBI:30616"/>
    </ligand>
</feature>
<keyword evidence="1 5" id="KW-0808">Transferase</keyword>
<feature type="binding site" evidence="5">
    <location>
        <begin position="83"/>
        <end position="85"/>
    </location>
    <ligand>
        <name>AMP</name>
        <dbReference type="ChEBI" id="CHEBI:456215"/>
    </ligand>
</feature>
<comment type="domain">
    <text evidence="5">Consists of three domains, a large central CORE domain and two small peripheral domains, NMPbind and LID, which undergo movements during catalysis. The LID domain closes over the site of phosphoryl transfer upon ATP binding. Assembling and dissambling the active center during each catalytic cycle provides an effective means to prevent ATP hydrolysis.</text>
</comment>
<protein>
    <recommendedName>
        <fullName evidence="5 7">Adenylate kinase</fullName>
        <shortName evidence="5">AK</shortName>
        <ecNumber evidence="5 7">2.7.4.3</ecNumber>
    </recommendedName>
    <alternativeName>
        <fullName evidence="5">ATP-AMP transphosphorylase</fullName>
    </alternativeName>
    <alternativeName>
        <fullName evidence="5">ATP:AMP phosphotransferase</fullName>
    </alternativeName>
    <alternativeName>
        <fullName evidence="5">Adenylate monophosphate kinase</fullName>
    </alternativeName>
</protein>
<dbReference type="Proteomes" id="UP000177982">
    <property type="component" value="Unassembled WGS sequence"/>
</dbReference>
<comment type="subunit">
    <text evidence="5 7">Monomer.</text>
</comment>
<evidence type="ECO:0000256" key="3">
    <source>
        <dbReference type="ARBA" id="ARBA00022741"/>
    </source>
</evidence>
<dbReference type="InterPro" id="IPR000850">
    <property type="entry name" value="Adenylat/UMP-CMP_kin"/>
</dbReference>
<dbReference type="SUPFAM" id="SSF52540">
    <property type="entry name" value="P-loop containing nucleoside triphosphate hydrolases"/>
    <property type="match status" value="1"/>
</dbReference>
<comment type="caution">
    <text evidence="5">Lacks conserved residue(s) required for the propagation of feature annotation.</text>
</comment>
<comment type="pathway">
    <text evidence="5">Purine metabolism; AMP biosynthesis via salvage pathway; AMP from ADP: step 1/1.</text>
</comment>
<dbReference type="GO" id="GO:0044209">
    <property type="term" value="P:AMP salvage"/>
    <property type="evidence" value="ECO:0007669"/>
    <property type="project" value="UniProtKB-UniRule"/>
</dbReference>
<evidence type="ECO:0000313" key="8">
    <source>
        <dbReference type="EMBL" id="OHA06942.1"/>
    </source>
</evidence>
<feature type="binding site" evidence="5">
    <location>
        <position position="57"/>
    </location>
    <ligand>
        <name>AMP</name>
        <dbReference type="ChEBI" id="CHEBI:456215"/>
    </ligand>
</feature>
<dbReference type="GO" id="GO:0005524">
    <property type="term" value="F:ATP binding"/>
    <property type="evidence" value="ECO:0007669"/>
    <property type="project" value="UniProtKB-UniRule"/>
</dbReference>
<feature type="binding site" evidence="5">
    <location>
        <position position="119"/>
    </location>
    <ligand>
        <name>AMP</name>
        <dbReference type="ChEBI" id="CHEBI:456215"/>
    </ligand>
</feature>
<feature type="binding site" evidence="5">
    <location>
        <position position="62"/>
    </location>
    <ligand>
        <name>AMP</name>
        <dbReference type="ChEBI" id="CHEBI:456215"/>
    </ligand>
</feature>
<feature type="binding site" evidence="5">
    <location>
        <position position="195"/>
    </location>
    <ligand>
        <name>ATP</name>
        <dbReference type="ChEBI" id="CHEBI:30616"/>
    </ligand>
</feature>
<proteinExistence type="inferred from homology"/>
<evidence type="ECO:0000256" key="6">
    <source>
        <dbReference type="RuleBase" id="RU003330"/>
    </source>
</evidence>
<evidence type="ECO:0000313" key="9">
    <source>
        <dbReference type="Proteomes" id="UP000177982"/>
    </source>
</evidence>
<reference evidence="8 9" key="1">
    <citation type="journal article" date="2016" name="Nat. Commun.">
        <title>Thousands of microbial genomes shed light on interconnected biogeochemical processes in an aquifer system.</title>
        <authorList>
            <person name="Anantharaman K."/>
            <person name="Brown C.T."/>
            <person name="Hug L.A."/>
            <person name="Sharon I."/>
            <person name="Castelle C.J."/>
            <person name="Probst A.J."/>
            <person name="Thomas B.C."/>
            <person name="Singh A."/>
            <person name="Wilkins M.J."/>
            <person name="Karaoz U."/>
            <person name="Brodie E.L."/>
            <person name="Williams K.H."/>
            <person name="Hubbard S.S."/>
            <person name="Banfield J.F."/>
        </authorList>
    </citation>
    <scope>NUCLEOTIDE SEQUENCE [LARGE SCALE GENOMIC DNA]</scope>
</reference>
<keyword evidence="2 5" id="KW-0545">Nucleotide biosynthesis</keyword>
<dbReference type="CDD" id="cd01428">
    <property type="entry name" value="ADK"/>
    <property type="match status" value="1"/>
</dbReference>
<name>A0A1G2L804_9BACT</name>
<dbReference type="HAMAP" id="MF_00235">
    <property type="entry name" value="Adenylate_kinase_Adk"/>
    <property type="match status" value="1"/>
</dbReference>
<keyword evidence="5 7" id="KW-0067">ATP-binding</keyword>
<dbReference type="EC" id="2.7.4.3" evidence="5 7"/>
<comment type="similarity">
    <text evidence="5 6">Belongs to the adenylate kinase family.</text>
</comment>
<dbReference type="PRINTS" id="PR00094">
    <property type="entry name" value="ADENYLTKNASE"/>
</dbReference>
<dbReference type="PANTHER" id="PTHR23359">
    <property type="entry name" value="NUCLEOTIDE KINASE"/>
    <property type="match status" value="1"/>
</dbReference>
<dbReference type="GO" id="GO:0005737">
    <property type="term" value="C:cytoplasm"/>
    <property type="evidence" value="ECO:0007669"/>
    <property type="project" value="UniProtKB-SubCell"/>
</dbReference>
<keyword evidence="3 5" id="KW-0547">Nucleotide-binding</keyword>
<dbReference type="AlphaFoldDB" id="A0A1G2L804"/>
<sequence length="210" mass="24415">MNDYIRGMCPKVHVTATTVNNKKKEFVLLLIGLSGSGKGTQSFFLKKAISRLRIIRTGPLLRKLAKKNTTTAKLLRPYLSQGRLVPEWVVLYTWTKVLFESVRDKESLLFDGTPRHITQARHLDEVMRWHGKPLPTAIFLDIRREESERRLLERGRADDTKEAIRERMKFFYSNVLPAIRHYKKQGRLIHVDGEQPPKKVAEDIRKELGL</sequence>
<gene>
    <name evidence="5" type="primary">adk</name>
    <name evidence="8" type="ORF">A2934_01485</name>
</gene>
<dbReference type="Pfam" id="PF00406">
    <property type="entry name" value="ADK"/>
    <property type="match status" value="1"/>
</dbReference>
<evidence type="ECO:0000256" key="7">
    <source>
        <dbReference type="RuleBase" id="RU003331"/>
    </source>
</evidence>
<dbReference type="UniPathway" id="UPA00588">
    <property type="reaction ID" value="UER00649"/>
</dbReference>
<comment type="caution">
    <text evidence="8">The sequence shown here is derived from an EMBL/GenBank/DDBJ whole genome shotgun (WGS) entry which is preliminary data.</text>
</comment>
<evidence type="ECO:0000256" key="4">
    <source>
        <dbReference type="ARBA" id="ARBA00022777"/>
    </source>
</evidence>
<organism evidence="8 9">
    <name type="scientific">Candidatus Sungbacteria bacterium RIFCSPLOWO2_01_FULL_47_10</name>
    <dbReference type="NCBI Taxonomy" id="1802276"/>
    <lineage>
        <taxon>Bacteria</taxon>
        <taxon>Candidatus Sungiibacteriota</taxon>
    </lineage>
</organism>
<keyword evidence="4 5" id="KW-0418">Kinase</keyword>